<feature type="domain" description="ABC transporter" evidence="6">
    <location>
        <begin position="23"/>
        <end position="244"/>
    </location>
</feature>
<dbReference type="SMART" id="SM00382">
    <property type="entry name" value="AAA"/>
    <property type="match status" value="1"/>
</dbReference>
<reference evidence="7" key="1">
    <citation type="submission" date="2019-01" db="EMBL/GenBank/DDBJ databases">
        <authorList>
            <person name="Lista F."/>
            <person name="Anselmo A."/>
        </authorList>
    </citation>
    <scope>NUCLEOTIDE SEQUENCE</scope>
    <source>
        <strain evidence="7">18S</strain>
    </source>
</reference>
<evidence type="ECO:0000256" key="1">
    <source>
        <dbReference type="ARBA" id="ARBA00005417"/>
    </source>
</evidence>
<sequence>MRRSSGRWASTPRRRPGRDAPGIEVRGLSLHVGDRRLFDNLSFTVPGGQWVSLLGASGAGKTSLLRVMAGLAPATRGEVVASDGQPIQGRLAWMGQKDLLYPWLSVRDNVALGARLRGEKVDRARVAALLEQVELSSCADARPATLSGGMRQRAALARTLYEDRPIVLMDEPFSALDTLTRTRIQTLAATLLAGRTVVLITHDPQEACRLSHRLLVLSAADGDIDDSHHLAGTPPRAPDAPDLLIGQAALLQQLMRAQP</sequence>
<dbReference type="InterPro" id="IPR003593">
    <property type="entry name" value="AAA+_ATPase"/>
</dbReference>
<evidence type="ECO:0000256" key="3">
    <source>
        <dbReference type="ARBA" id="ARBA00022741"/>
    </source>
</evidence>
<dbReference type="PROSITE" id="PS00211">
    <property type="entry name" value="ABC_TRANSPORTER_1"/>
    <property type="match status" value="1"/>
</dbReference>
<evidence type="ECO:0000313" key="7">
    <source>
        <dbReference type="EMBL" id="TCX12198.1"/>
    </source>
</evidence>
<dbReference type="PANTHER" id="PTHR42788">
    <property type="entry name" value="TAURINE IMPORT ATP-BINDING PROTEIN-RELATED"/>
    <property type="match status" value="1"/>
</dbReference>
<dbReference type="EMBL" id="SDCE01000007">
    <property type="protein sequence ID" value="TCX12198.1"/>
    <property type="molecule type" value="Genomic_DNA"/>
</dbReference>
<evidence type="ECO:0000256" key="2">
    <source>
        <dbReference type="ARBA" id="ARBA00022448"/>
    </source>
</evidence>
<accession>A0A483GX68</accession>
<gene>
    <name evidence="7" type="ORF">ETE71_09765</name>
</gene>
<feature type="region of interest" description="Disordered" evidence="5">
    <location>
        <begin position="1"/>
        <end position="22"/>
    </location>
</feature>
<dbReference type="RefSeq" id="WP_131863646.1">
    <property type="nucleotide sequence ID" value="NZ_JAYNBO010000001.1"/>
</dbReference>
<evidence type="ECO:0000259" key="6">
    <source>
        <dbReference type="PROSITE" id="PS50893"/>
    </source>
</evidence>
<dbReference type="InterPro" id="IPR003439">
    <property type="entry name" value="ABC_transporter-like_ATP-bd"/>
</dbReference>
<protein>
    <submittedName>
        <fullName evidence="7">ABC transporter ATP-binding protein</fullName>
    </submittedName>
</protein>
<dbReference type="Gene3D" id="3.40.50.300">
    <property type="entry name" value="P-loop containing nucleotide triphosphate hydrolases"/>
    <property type="match status" value="1"/>
</dbReference>
<dbReference type="InterPro" id="IPR050166">
    <property type="entry name" value="ABC_transporter_ATP-bind"/>
</dbReference>
<comment type="similarity">
    <text evidence="1">Belongs to the ABC transporter superfamily.</text>
</comment>
<organism evidence="7">
    <name type="scientific">Klebsiella pneumoniae</name>
    <dbReference type="NCBI Taxonomy" id="573"/>
    <lineage>
        <taxon>Bacteria</taxon>
        <taxon>Pseudomonadati</taxon>
        <taxon>Pseudomonadota</taxon>
        <taxon>Gammaproteobacteria</taxon>
        <taxon>Enterobacterales</taxon>
        <taxon>Enterobacteriaceae</taxon>
        <taxon>Klebsiella/Raoultella group</taxon>
        <taxon>Klebsiella</taxon>
        <taxon>Klebsiella pneumoniae complex</taxon>
    </lineage>
</organism>
<dbReference type="InterPro" id="IPR017871">
    <property type="entry name" value="ABC_transporter-like_CS"/>
</dbReference>
<comment type="caution">
    <text evidence="7">The sequence shown here is derived from an EMBL/GenBank/DDBJ whole genome shotgun (WGS) entry which is preliminary data.</text>
</comment>
<dbReference type="GO" id="GO:0016887">
    <property type="term" value="F:ATP hydrolysis activity"/>
    <property type="evidence" value="ECO:0007669"/>
    <property type="project" value="InterPro"/>
</dbReference>
<name>A0A483GX68_KLEPN</name>
<keyword evidence="4 7" id="KW-0067">ATP-binding</keyword>
<evidence type="ECO:0000256" key="5">
    <source>
        <dbReference type="SAM" id="MobiDB-lite"/>
    </source>
</evidence>
<proteinExistence type="inferred from homology"/>
<dbReference type="GO" id="GO:0005524">
    <property type="term" value="F:ATP binding"/>
    <property type="evidence" value="ECO:0007669"/>
    <property type="project" value="UniProtKB-KW"/>
</dbReference>
<dbReference type="PROSITE" id="PS50893">
    <property type="entry name" value="ABC_TRANSPORTER_2"/>
    <property type="match status" value="1"/>
</dbReference>
<dbReference type="InterPro" id="IPR027417">
    <property type="entry name" value="P-loop_NTPase"/>
</dbReference>
<keyword evidence="2" id="KW-0813">Transport</keyword>
<dbReference type="SUPFAM" id="SSF52540">
    <property type="entry name" value="P-loop containing nucleoside triphosphate hydrolases"/>
    <property type="match status" value="1"/>
</dbReference>
<dbReference type="PANTHER" id="PTHR42788:SF19">
    <property type="entry name" value="ALIPHATIC SULFONATES IMPORT ATP-BINDING PROTEIN SSUB 2"/>
    <property type="match status" value="1"/>
</dbReference>
<dbReference type="Pfam" id="PF00005">
    <property type="entry name" value="ABC_tran"/>
    <property type="match status" value="1"/>
</dbReference>
<evidence type="ECO:0000256" key="4">
    <source>
        <dbReference type="ARBA" id="ARBA00022840"/>
    </source>
</evidence>
<dbReference type="AlphaFoldDB" id="A0A483GX68"/>
<keyword evidence="3" id="KW-0547">Nucleotide-binding</keyword>